<accession>A0A2P9AT69</accession>
<evidence type="ECO:0008006" key="3">
    <source>
        <dbReference type="Google" id="ProtNLM"/>
    </source>
</evidence>
<evidence type="ECO:0000313" key="1">
    <source>
        <dbReference type="EMBL" id="SJM34305.1"/>
    </source>
</evidence>
<organism evidence="1 2">
    <name type="scientific">Mesorhizobium delmotii</name>
    <dbReference type="NCBI Taxonomy" id="1631247"/>
    <lineage>
        <taxon>Bacteria</taxon>
        <taxon>Pseudomonadati</taxon>
        <taxon>Pseudomonadota</taxon>
        <taxon>Alphaproteobacteria</taxon>
        <taxon>Hyphomicrobiales</taxon>
        <taxon>Phyllobacteriaceae</taxon>
        <taxon>Mesorhizobium</taxon>
    </lineage>
</organism>
<sequence length="84" mass="9603">MASFMDLNVRDLDVYMNMRATGLTRRSLKDVAERLRALLKHLLRTGRMAPRPRPHVIAPLLYACEGIPSACARIRSRPSWISLE</sequence>
<dbReference type="EMBL" id="FUIG01000049">
    <property type="protein sequence ID" value="SJM34305.1"/>
    <property type="molecule type" value="Genomic_DNA"/>
</dbReference>
<keyword evidence="2" id="KW-1185">Reference proteome</keyword>
<dbReference type="Proteomes" id="UP000245698">
    <property type="component" value="Unassembled WGS sequence"/>
</dbReference>
<gene>
    <name evidence="1" type="ORF">BQ8482_400034</name>
</gene>
<evidence type="ECO:0000313" key="2">
    <source>
        <dbReference type="Proteomes" id="UP000245698"/>
    </source>
</evidence>
<name>A0A2P9AT69_9HYPH</name>
<dbReference type="AlphaFoldDB" id="A0A2P9AT69"/>
<reference evidence="2" key="1">
    <citation type="submission" date="2016-12" db="EMBL/GenBank/DDBJ databases">
        <authorList>
            <person name="Brunel B."/>
        </authorList>
    </citation>
    <scope>NUCLEOTIDE SEQUENCE [LARGE SCALE GENOMIC DNA]</scope>
</reference>
<proteinExistence type="predicted"/>
<protein>
    <recommendedName>
        <fullName evidence="3">Core-binding (CB) domain-containing protein</fullName>
    </recommendedName>
</protein>